<feature type="compositionally biased region" description="Basic residues" evidence="3">
    <location>
        <begin position="491"/>
        <end position="502"/>
    </location>
</feature>
<evidence type="ECO:0000256" key="2">
    <source>
        <dbReference type="ARBA" id="ARBA00023125"/>
    </source>
</evidence>
<comment type="caution">
    <text evidence="6">The sequence shown here is derived from an EMBL/GenBank/DDBJ whole genome shotgun (WGS) entry which is preliminary data.</text>
</comment>
<dbReference type="SUPFAM" id="SSF46689">
    <property type="entry name" value="Homeodomain-like"/>
    <property type="match status" value="1"/>
</dbReference>
<feature type="region of interest" description="Disordered" evidence="3">
    <location>
        <begin position="1149"/>
        <end position="1170"/>
    </location>
</feature>
<organism evidence="6 7">
    <name type="scientific">Discostella pseudostelligera</name>
    <dbReference type="NCBI Taxonomy" id="259834"/>
    <lineage>
        <taxon>Eukaryota</taxon>
        <taxon>Sar</taxon>
        <taxon>Stramenopiles</taxon>
        <taxon>Ochrophyta</taxon>
        <taxon>Bacillariophyta</taxon>
        <taxon>Coscinodiscophyceae</taxon>
        <taxon>Thalassiosirophycidae</taxon>
        <taxon>Stephanodiscales</taxon>
        <taxon>Stephanodiscaceae</taxon>
        <taxon>Discostella</taxon>
    </lineage>
</organism>
<sequence length="1229" mass="131434">MTVDGSASSSSSSNQLTNDGVEVGATATGPTNENVDATSMTATAPPSSALSTSTATVAQASPPKSTSSSSCSNNAAASTITAAATTATVPATNADKNDNGNAKSISGTIPNPSITAPPLPPQQLQQQQEQQHQRPLQKKKPSSSTAPTVSSSSAAAIATTVPPVPVSTCGQPQQQQLPQQPPQPPPGYHMYRPPPPPPHLPHGIPRWNHGHPPPGYHPYYHQQSLPYAAAAPMPPPPPGAQQHPVQRPVHYPSHHAAAAAAAAAAAVAAGRYPPHYGHYPPAAATATTTATTLKGATANKPDDSKENKSNVSSKGNSSNNNSTKAILPSSPSASASLSSGTTTSASVFQTPTKSKTSAVMKVPTKPTSEKESVEDQAAKIAKKEATTNHHEQEKQQETEINNLNKGRGGAGSVTTMNGGGAPAPAGVKAKENIRPDKNGKKSTASAAAVTGKQHHTTTTAAGVHPIVGPPPPPPHPAHPAHPAQHGLYHPYHAHPHLHHPHYATHMAPPPHHVGPPPPVMIQQAHLYRRTTQQQQHAMHPPPPPPGVAQQTQSHRTHGNKLVVQANLEQHAKGKEGGGNKTKNGARSPLKKSDDGHNTTSAANNDSAKGGIPKWSKEEVLKSTLVKGPWTAEEDATVERLVGEYGAKKWSLIASHLPGRVGKQCRERWHNHLNPDICKEAWTTQEDRTILEYHSSKGNRWAEIAKLLPGRTDNAIKNHWNSSMKRKIEKYLSNNDKDRIRYKEDGRYDFKGDLEGVLIAVREGPIDGCATASKKLTCNDVSIRNANKRPHLEDGGGDGAHTPGRKITKFAESMFSNNRSAYTNSSASRNLFVEASSSSKQEDADRDSGSDDMVANNIFISPPPSCKKRTSDFTKDSNQKRNLRSTFTTGRASIMETPMDSKHPPARSPVFSSMKTPDVMNLDLRGYTPLSNNGKHQDEGNNTNLAEILDSGLFSPGWPLLGRDFVAEANPNNVSILSTSFSSSFAEGIRTPHARDHPRMCIANVRFGDDVPMDAMDRMQREVAISPISNMKDMMEEKKGKRQLLFGKKLDSDGKSNSRLPCVTPSFSVKSSTTVVTHPLTICSSVNSDRTTPSLEELSKIRPIRINSSIKVISKSEQNMNDVIDEHTFTSSSLEYSGMEPKYITQDTPLCRDDSSRSSPPVGSILQSSRKLNAGTPAEKFWSSVGGLENFTPYKVNGDEGEGAANGLLSSSNSEYDMNLLLLNHVVGGD</sequence>
<dbReference type="CDD" id="cd00167">
    <property type="entry name" value="SANT"/>
    <property type="match status" value="2"/>
</dbReference>
<dbReference type="FunFam" id="1.10.10.60:FF:000010">
    <property type="entry name" value="Transcriptional activator Myb isoform A"/>
    <property type="match status" value="1"/>
</dbReference>
<dbReference type="InterPro" id="IPR009057">
    <property type="entry name" value="Homeodomain-like_sf"/>
</dbReference>
<feature type="compositionally biased region" description="Low complexity" evidence="3">
    <location>
        <begin position="37"/>
        <end position="94"/>
    </location>
</feature>
<feature type="compositionally biased region" description="Basic and acidic residues" evidence="3">
    <location>
        <begin position="367"/>
        <end position="397"/>
    </location>
</feature>
<feature type="compositionally biased region" description="Basic and acidic residues" evidence="3">
    <location>
        <begin position="868"/>
        <end position="878"/>
    </location>
</feature>
<feature type="compositionally biased region" description="Low complexity" evidence="3">
    <location>
        <begin position="142"/>
        <end position="178"/>
    </location>
</feature>
<dbReference type="InterPro" id="IPR017930">
    <property type="entry name" value="Myb_dom"/>
</dbReference>
<feature type="compositionally biased region" description="Basic and acidic residues" evidence="3">
    <location>
        <begin position="839"/>
        <end position="848"/>
    </location>
</feature>
<dbReference type="GO" id="GO:0003677">
    <property type="term" value="F:DNA binding"/>
    <property type="evidence" value="ECO:0007669"/>
    <property type="project" value="UniProtKB-KW"/>
</dbReference>
<proteinExistence type="predicted"/>
<feature type="domain" description="HTH myb-type" evidence="5">
    <location>
        <begin position="621"/>
        <end position="676"/>
    </location>
</feature>
<feature type="compositionally biased region" description="Pro residues" evidence="3">
    <location>
        <begin position="179"/>
        <end position="200"/>
    </location>
</feature>
<dbReference type="InterPro" id="IPR001005">
    <property type="entry name" value="SANT/Myb"/>
</dbReference>
<feature type="compositionally biased region" description="Low complexity" evidence="3">
    <location>
        <begin position="1"/>
        <end position="13"/>
    </location>
</feature>
<feature type="compositionally biased region" description="Polar residues" evidence="3">
    <location>
        <begin position="347"/>
        <end position="357"/>
    </location>
</feature>
<feature type="domain" description="Myb-like" evidence="4">
    <location>
        <begin position="673"/>
        <end position="723"/>
    </location>
</feature>
<evidence type="ECO:0000313" key="6">
    <source>
        <dbReference type="EMBL" id="KAL3765991.1"/>
    </source>
</evidence>
<keyword evidence="1" id="KW-0677">Repeat</keyword>
<protein>
    <submittedName>
        <fullName evidence="6">Uncharacterized protein</fullName>
    </submittedName>
</protein>
<dbReference type="PROSITE" id="PS50090">
    <property type="entry name" value="MYB_LIKE"/>
    <property type="match status" value="2"/>
</dbReference>
<name>A0ABD3MPN7_9STRA</name>
<feature type="compositionally biased region" description="Low complexity" evidence="3">
    <location>
        <begin position="480"/>
        <end position="490"/>
    </location>
</feature>
<evidence type="ECO:0000259" key="5">
    <source>
        <dbReference type="PROSITE" id="PS51294"/>
    </source>
</evidence>
<feature type="compositionally biased region" description="Polar residues" evidence="3">
    <location>
        <begin position="597"/>
        <end position="606"/>
    </location>
</feature>
<gene>
    <name evidence="6" type="ORF">ACHAWU_002706</name>
</gene>
<dbReference type="InterPro" id="IPR050560">
    <property type="entry name" value="MYB_TF"/>
</dbReference>
<feature type="compositionally biased region" description="Gly residues" evidence="3">
    <location>
        <begin position="406"/>
        <end position="421"/>
    </location>
</feature>
<keyword evidence="2" id="KW-0238">DNA-binding</keyword>
<evidence type="ECO:0000256" key="3">
    <source>
        <dbReference type="SAM" id="MobiDB-lite"/>
    </source>
</evidence>
<feature type="compositionally biased region" description="Pro residues" evidence="3">
    <location>
        <begin position="507"/>
        <end position="519"/>
    </location>
</feature>
<dbReference type="EMBL" id="JALLBG020000089">
    <property type="protein sequence ID" value="KAL3765991.1"/>
    <property type="molecule type" value="Genomic_DNA"/>
</dbReference>
<feature type="compositionally biased region" description="Pro residues" evidence="3">
    <location>
        <begin position="467"/>
        <end position="479"/>
    </location>
</feature>
<feature type="region of interest" description="Disordered" evidence="3">
    <location>
        <begin position="1"/>
        <end position="209"/>
    </location>
</feature>
<feature type="compositionally biased region" description="Polar residues" evidence="3">
    <location>
        <begin position="99"/>
        <end position="114"/>
    </location>
</feature>
<dbReference type="AlphaFoldDB" id="A0ABD3MPN7"/>
<reference evidence="6 7" key="1">
    <citation type="submission" date="2024-10" db="EMBL/GenBank/DDBJ databases">
        <title>Updated reference genomes for cyclostephanoid diatoms.</title>
        <authorList>
            <person name="Roberts W.R."/>
            <person name="Alverson A.J."/>
        </authorList>
    </citation>
    <scope>NUCLEOTIDE SEQUENCE [LARGE SCALE GENOMIC DNA]</scope>
    <source>
        <strain evidence="6 7">AJA232-27</strain>
    </source>
</reference>
<feature type="region of interest" description="Disordered" evidence="3">
    <location>
        <begin position="295"/>
        <end position="556"/>
    </location>
</feature>
<feature type="compositionally biased region" description="Polar residues" evidence="3">
    <location>
        <begin position="1156"/>
        <end position="1170"/>
    </location>
</feature>
<feature type="domain" description="Myb-like" evidence="4">
    <location>
        <begin position="621"/>
        <end position="672"/>
    </location>
</feature>
<accession>A0ABD3MPN7</accession>
<dbReference type="PANTHER" id="PTHR45614:SF232">
    <property type="entry name" value="TRANSCRIPTION FACTOR MYB3R-2"/>
    <property type="match status" value="1"/>
</dbReference>
<evidence type="ECO:0000259" key="4">
    <source>
        <dbReference type="PROSITE" id="PS50090"/>
    </source>
</evidence>
<feature type="compositionally biased region" description="Low complexity" evidence="3">
    <location>
        <begin position="122"/>
        <end position="134"/>
    </location>
</feature>
<evidence type="ECO:0000313" key="7">
    <source>
        <dbReference type="Proteomes" id="UP001530293"/>
    </source>
</evidence>
<feature type="compositionally biased region" description="Low complexity" evidence="3">
    <location>
        <begin position="309"/>
        <end position="346"/>
    </location>
</feature>
<keyword evidence="7" id="KW-1185">Reference proteome</keyword>
<dbReference type="Pfam" id="PF00249">
    <property type="entry name" value="Myb_DNA-binding"/>
    <property type="match status" value="2"/>
</dbReference>
<dbReference type="SMART" id="SM00717">
    <property type="entry name" value="SANT"/>
    <property type="match status" value="2"/>
</dbReference>
<feature type="region of interest" description="Disordered" evidence="3">
    <location>
        <begin position="228"/>
        <end position="254"/>
    </location>
</feature>
<feature type="region of interest" description="Disordered" evidence="3">
    <location>
        <begin position="570"/>
        <end position="614"/>
    </location>
</feature>
<dbReference type="PROSITE" id="PS51294">
    <property type="entry name" value="HTH_MYB"/>
    <property type="match status" value="2"/>
</dbReference>
<dbReference type="PANTHER" id="PTHR45614">
    <property type="entry name" value="MYB PROTEIN-RELATED"/>
    <property type="match status" value="1"/>
</dbReference>
<evidence type="ECO:0000256" key="1">
    <source>
        <dbReference type="ARBA" id="ARBA00022737"/>
    </source>
</evidence>
<feature type="compositionally biased region" description="Basic and acidic residues" evidence="3">
    <location>
        <begin position="428"/>
        <end position="439"/>
    </location>
</feature>
<feature type="domain" description="HTH myb-type" evidence="5">
    <location>
        <begin position="678"/>
        <end position="727"/>
    </location>
</feature>
<feature type="region of interest" description="Disordered" evidence="3">
    <location>
        <begin position="832"/>
        <end position="913"/>
    </location>
</feature>
<dbReference type="Proteomes" id="UP001530293">
    <property type="component" value="Unassembled WGS sequence"/>
</dbReference>
<dbReference type="Gene3D" id="1.10.10.60">
    <property type="entry name" value="Homeodomain-like"/>
    <property type="match status" value="2"/>
</dbReference>